<gene>
    <name evidence="1" type="ORF">BJ875DRAFT_440023</name>
</gene>
<keyword evidence="2" id="KW-1185">Reference proteome</keyword>
<comment type="caution">
    <text evidence="1">The sequence shown here is derived from an EMBL/GenBank/DDBJ whole genome shotgun (WGS) entry which is preliminary data.</text>
</comment>
<organism evidence="1 2">
    <name type="scientific">Amylocarpus encephaloides</name>
    <dbReference type="NCBI Taxonomy" id="45428"/>
    <lineage>
        <taxon>Eukaryota</taxon>
        <taxon>Fungi</taxon>
        <taxon>Dikarya</taxon>
        <taxon>Ascomycota</taxon>
        <taxon>Pezizomycotina</taxon>
        <taxon>Leotiomycetes</taxon>
        <taxon>Helotiales</taxon>
        <taxon>Helotiales incertae sedis</taxon>
        <taxon>Amylocarpus</taxon>
    </lineage>
</organism>
<reference evidence="1" key="1">
    <citation type="journal article" date="2021" name="IMA Fungus">
        <title>Genomic characterization of three marine fungi, including Emericellopsis atlantica sp. nov. with signatures of a generalist lifestyle and marine biomass degradation.</title>
        <authorList>
            <person name="Hagestad O.C."/>
            <person name="Hou L."/>
            <person name="Andersen J.H."/>
            <person name="Hansen E.H."/>
            <person name="Altermark B."/>
            <person name="Li C."/>
            <person name="Kuhnert E."/>
            <person name="Cox R.J."/>
            <person name="Crous P.W."/>
            <person name="Spatafora J.W."/>
            <person name="Lail K."/>
            <person name="Amirebrahimi M."/>
            <person name="Lipzen A."/>
            <person name="Pangilinan J."/>
            <person name="Andreopoulos W."/>
            <person name="Hayes R.D."/>
            <person name="Ng V."/>
            <person name="Grigoriev I.V."/>
            <person name="Jackson S.A."/>
            <person name="Sutton T.D.S."/>
            <person name="Dobson A.D.W."/>
            <person name="Rama T."/>
        </authorList>
    </citation>
    <scope>NUCLEOTIDE SEQUENCE</scope>
    <source>
        <strain evidence="1">TRa018bII</strain>
    </source>
</reference>
<dbReference type="AlphaFoldDB" id="A0A9P7YLQ6"/>
<protein>
    <submittedName>
        <fullName evidence="1">Uncharacterized protein</fullName>
    </submittedName>
</protein>
<accession>A0A9P7YLQ6</accession>
<name>A0A9P7YLQ6_9HELO</name>
<evidence type="ECO:0000313" key="1">
    <source>
        <dbReference type="EMBL" id="KAG9235796.1"/>
    </source>
</evidence>
<dbReference type="EMBL" id="MU251422">
    <property type="protein sequence ID" value="KAG9235796.1"/>
    <property type="molecule type" value="Genomic_DNA"/>
</dbReference>
<proteinExistence type="predicted"/>
<dbReference type="Proteomes" id="UP000824998">
    <property type="component" value="Unassembled WGS sequence"/>
</dbReference>
<evidence type="ECO:0000313" key="2">
    <source>
        <dbReference type="Proteomes" id="UP000824998"/>
    </source>
</evidence>
<sequence length="138" mass="15482">MSSATDRGVIRRVFRREARARLKIPARYGAMARLNASRFEEWRRRVERFATSPWEIQPSLRPSRRPLATTGAGDVCAASDSRWWLQCERRVTDELPVAGVEIVEDVADLPSLVVVEIIVGAMGGDLLYVLVESTLSVI</sequence>